<comment type="subcellular location">
    <subcellularLocation>
        <location evidence="2">Secreted</location>
    </subcellularLocation>
</comment>
<evidence type="ECO:0000313" key="7">
    <source>
        <dbReference type="EMBL" id="SDZ57844.1"/>
    </source>
</evidence>
<organism evidence="7 8">
    <name type="scientific">Jannaschia faecimaris</name>
    <dbReference type="NCBI Taxonomy" id="1244108"/>
    <lineage>
        <taxon>Bacteria</taxon>
        <taxon>Pseudomonadati</taxon>
        <taxon>Pseudomonadota</taxon>
        <taxon>Alphaproteobacteria</taxon>
        <taxon>Rhodobacterales</taxon>
        <taxon>Roseobacteraceae</taxon>
        <taxon>Jannaschia</taxon>
    </lineage>
</organism>
<dbReference type="PROSITE" id="PS50035">
    <property type="entry name" value="PLD"/>
    <property type="match status" value="2"/>
</dbReference>
<name>A0A1H3U5S9_9RHOB</name>
<evidence type="ECO:0000313" key="8">
    <source>
        <dbReference type="Proteomes" id="UP000198914"/>
    </source>
</evidence>
<evidence type="ECO:0000259" key="6">
    <source>
        <dbReference type="PROSITE" id="PS50035"/>
    </source>
</evidence>
<reference evidence="8" key="1">
    <citation type="submission" date="2016-10" db="EMBL/GenBank/DDBJ databases">
        <authorList>
            <person name="Varghese N."/>
            <person name="Submissions S."/>
        </authorList>
    </citation>
    <scope>NUCLEOTIDE SEQUENCE [LARGE SCALE GENOMIC DNA]</scope>
    <source>
        <strain evidence="8">DSM 100420</strain>
    </source>
</reference>
<dbReference type="RefSeq" id="WP_092647787.1">
    <property type="nucleotide sequence ID" value="NZ_FNPX01000024.1"/>
</dbReference>
<gene>
    <name evidence="7" type="ORF">SAMN05444004_12427</name>
</gene>
<keyword evidence="8" id="KW-1185">Reference proteome</keyword>
<protein>
    <recommendedName>
        <fullName evidence="3">Phospholipase D</fullName>
    </recommendedName>
    <alternativeName>
        <fullName evidence="5">Choline phosphatase</fullName>
    </alternativeName>
</protein>
<comment type="function">
    <text evidence="1">Could be a virulence factor.</text>
</comment>
<dbReference type="CDD" id="cd09105">
    <property type="entry name" value="PLDc_vPLD1_2_like_2"/>
    <property type="match status" value="1"/>
</dbReference>
<dbReference type="EMBL" id="FNPX01000024">
    <property type="protein sequence ID" value="SDZ57844.1"/>
    <property type="molecule type" value="Genomic_DNA"/>
</dbReference>
<evidence type="ECO:0000256" key="2">
    <source>
        <dbReference type="ARBA" id="ARBA00004613"/>
    </source>
</evidence>
<keyword evidence="4" id="KW-0964">Secreted</keyword>
<evidence type="ECO:0000256" key="1">
    <source>
        <dbReference type="ARBA" id="ARBA00003145"/>
    </source>
</evidence>
<dbReference type="GO" id="GO:0030572">
    <property type="term" value="F:phosphatidyltransferase activity"/>
    <property type="evidence" value="ECO:0007669"/>
    <property type="project" value="UniProtKB-ARBA"/>
</dbReference>
<dbReference type="OrthoDB" id="8828485at2"/>
<dbReference type="Pfam" id="PF00614">
    <property type="entry name" value="PLDc"/>
    <property type="match status" value="1"/>
</dbReference>
<dbReference type="SUPFAM" id="SSF56024">
    <property type="entry name" value="Phospholipase D/nuclease"/>
    <property type="match status" value="2"/>
</dbReference>
<dbReference type="STRING" id="1244108.SAMN05444004_12427"/>
<dbReference type="PANTHER" id="PTHR21248:SF12">
    <property type="entry name" value="CARDIOLIPIN SYNTHASE C"/>
    <property type="match status" value="1"/>
</dbReference>
<dbReference type="GO" id="GO:0005576">
    <property type="term" value="C:extracellular region"/>
    <property type="evidence" value="ECO:0007669"/>
    <property type="project" value="UniProtKB-SubCell"/>
</dbReference>
<dbReference type="GO" id="GO:0032049">
    <property type="term" value="P:cardiolipin biosynthetic process"/>
    <property type="evidence" value="ECO:0007669"/>
    <property type="project" value="UniProtKB-ARBA"/>
</dbReference>
<dbReference type="InterPro" id="IPR001736">
    <property type="entry name" value="PLipase_D/transphosphatidylase"/>
</dbReference>
<proteinExistence type="predicted"/>
<dbReference type="SMART" id="SM00155">
    <property type="entry name" value="PLDc"/>
    <property type="match status" value="2"/>
</dbReference>
<dbReference type="AlphaFoldDB" id="A0A1H3U5S9"/>
<feature type="domain" description="PLD phosphodiesterase" evidence="6">
    <location>
        <begin position="183"/>
        <end position="210"/>
    </location>
</feature>
<evidence type="ECO:0000256" key="4">
    <source>
        <dbReference type="ARBA" id="ARBA00022525"/>
    </source>
</evidence>
<dbReference type="Gene3D" id="3.30.870.10">
    <property type="entry name" value="Endonuclease Chain A"/>
    <property type="match status" value="2"/>
</dbReference>
<evidence type="ECO:0000256" key="5">
    <source>
        <dbReference type="ARBA" id="ARBA00029594"/>
    </source>
</evidence>
<evidence type="ECO:0000256" key="3">
    <source>
        <dbReference type="ARBA" id="ARBA00018392"/>
    </source>
</evidence>
<dbReference type="Proteomes" id="UP000198914">
    <property type="component" value="Unassembled WGS sequence"/>
</dbReference>
<accession>A0A1H3U5S9</accession>
<dbReference type="InterPro" id="IPR025202">
    <property type="entry name" value="PLD-like_dom"/>
</dbReference>
<dbReference type="Pfam" id="PF13091">
    <property type="entry name" value="PLDc_2"/>
    <property type="match status" value="1"/>
</dbReference>
<sequence length="510" mass="56109">MSDATEVVALLTADRAYPAFERLVLGARERVSMGFRIFDPRTTLHSPEARAIGSDWFDLVAHTLSRGVAMDIVISDFDPIVRPDYHQRATRCVRQLLAAGEVSGRPDLLQAQASLHPARVGFLPSLLLWPRARGYLKRTVAELNAKTPAARDRTLSELPLLRGLLRRDGSGMVSMRQSLPRLAPVTHHQKLAVVDGQGVYIGGLDLNNRRFDTAEHDRPAEETWHDTQVLIHGPVGKAAQAHLRSFRAVTHGAAPPEAPGLLRTISRARRRPALLLSPLPVLAELAQAHSAQVEQSSKLIYLETQFMRDTTLARTLARRAGAEPGLNLIVVLPAAPDDVAFENSGGRDARYGEYLQAKCIDILMRGFGDRVFFGSPGQHRKASTRSRATIYGAPLIYLHSKVSIFDTRAAIVSSANLNGRSLNWDTEAGVMLEDEAAVLDLRGQCFAQWLGGPVPSDFSDPETAVAAWRARARQNIRRPPEDRRGFILPYASGPARRFGRSLPGIPEEMV</sequence>
<dbReference type="PANTHER" id="PTHR21248">
    <property type="entry name" value="CARDIOLIPIN SYNTHASE"/>
    <property type="match status" value="1"/>
</dbReference>
<feature type="domain" description="PLD phosphodiesterase" evidence="6">
    <location>
        <begin position="394"/>
        <end position="421"/>
    </location>
</feature>